<dbReference type="InterPro" id="IPR010982">
    <property type="entry name" value="Lambda_DNA-bd_dom_sf"/>
</dbReference>
<dbReference type="Pfam" id="PF13560">
    <property type="entry name" value="HTH_31"/>
    <property type="match status" value="1"/>
</dbReference>
<dbReference type="GO" id="GO:0005829">
    <property type="term" value="C:cytosol"/>
    <property type="evidence" value="ECO:0007669"/>
    <property type="project" value="TreeGrafter"/>
</dbReference>
<dbReference type="RefSeq" id="WP_119321369.1">
    <property type="nucleotide sequence ID" value="NZ_AP025739.1"/>
</dbReference>
<dbReference type="AlphaFoldDB" id="A0A402CVF0"/>
<dbReference type="GO" id="GO:0003677">
    <property type="term" value="F:DNA binding"/>
    <property type="evidence" value="ECO:0007669"/>
    <property type="project" value="UniProtKB-KW"/>
</dbReference>
<proteinExistence type="predicted"/>
<dbReference type="InterPro" id="IPR001387">
    <property type="entry name" value="Cro/C1-type_HTH"/>
</dbReference>
<dbReference type="Proteomes" id="UP000287394">
    <property type="component" value="Chromosome"/>
</dbReference>
<evidence type="ECO:0000313" key="2">
    <source>
        <dbReference type="EMBL" id="BDI30411.1"/>
    </source>
</evidence>
<gene>
    <name evidence="2" type="ORF">CCAX7_24620</name>
</gene>
<dbReference type="Pfam" id="PF07883">
    <property type="entry name" value="Cupin_2"/>
    <property type="match status" value="1"/>
</dbReference>
<dbReference type="SMART" id="SM00530">
    <property type="entry name" value="HTH_XRE"/>
    <property type="match status" value="1"/>
</dbReference>
<accession>A0A402CVF0</accession>
<evidence type="ECO:0000256" key="1">
    <source>
        <dbReference type="ARBA" id="ARBA00023125"/>
    </source>
</evidence>
<dbReference type="PROSITE" id="PS50943">
    <property type="entry name" value="HTH_CROC1"/>
    <property type="match status" value="1"/>
</dbReference>
<dbReference type="CDD" id="cd00093">
    <property type="entry name" value="HTH_XRE"/>
    <property type="match status" value="1"/>
</dbReference>
<dbReference type="Gene3D" id="2.60.120.10">
    <property type="entry name" value="Jelly Rolls"/>
    <property type="match status" value="1"/>
</dbReference>
<dbReference type="SUPFAM" id="SSF51182">
    <property type="entry name" value="RmlC-like cupins"/>
    <property type="match status" value="1"/>
</dbReference>
<keyword evidence="1" id="KW-0238">DNA-binding</keyword>
<dbReference type="InterPro" id="IPR050807">
    <property type="entry name" value="TransReg_Diox_bact_type"/>
</dbReference>
<dbReference type="InterPro" id="IPR011051">
    <property type="entry name" value="RmlC_Cupin_sf"/>
</dbReference>
<dbReference type="SUPFAM" id="SSF47413">
    <property type="entry name" value="lambda repressor-like DNA-binding domains"/>
    <property type="match status" value="1"/>
</dbReference>
<reference evidence="2 3" key="1">
    <citation type="journal article" date="2019" name="Int. J. Syst. Evol. Microbiol.">
        <title>Capsulimonas corticalis gen. nov., sp. nov., an aerobic capsulated bacterium, of a novel bacterial order, Capsulimonadales ord. nov., of the class Armatimonadia of the phylum Armatimonadetes.</title>
        <authorList>
            <person name="Li J."/>
            <person name="Kudo C."/>
            <person name="Tonouchi A."/>
        </authorList>
    </citation>
    <scope>NUCLEOTIDE SEQUENCE [LARGE SCALE GENOMIC DNA]</scope>
    <source>
        <strain evidence="2 3">AX-7</strain>
    </source>
</reference>
<organism evidence="2 3">
    <name type="scientific">Capsulimonas corticalis</name>
    <dbReference type="NCBI Taxonomy" id="2219043"/>
    <lineage>
        <taxon>Bacteria</taxon>
        <taxon>Bacillati</taxon>
        <taxon>Armatimonadota</taxon>
        <taxon>Armatimonadia</taxon>
        <taxon>Capsulimonadales</taxon>
        <taxon>Capsulimonadaceae</taxon>
        <taxon>Capsulimonas</taxon>
    </lineage>
</organism>
<keyword evidence="3" id="KW-1185">Reference proteome</keyword>
<sequence length="198" mass="21616">MPLDENATRSELVSLGARLRALRTQRGWTLDELAQRADLSKSYLSRLEDGDRQPSIAALLSLAQAHRMPLAALFGPPETKSDYSIVRAGEAAIHQGNRLQYIPLSQTGRAANMQPIRVIVPADREGDEMYQHDGEEWLYVLSGVLRLTLAGETLVLHPGDAAHFNARAPHRLAAEGGGEAEIILVACAAPKMLLDSYL</sequence>
<dbReference type="KEGG" id="ccot:CCAX7_24620"/>
<evidence type="ECO:0000313" key="3">
    <source>
        <dbReference type="Proteomes" id="UP000287394"/>
    </source>
</evidence>
<dbReference type="EMBL" id="AP025739">
    <property type="protein sequence ID" value="BDI30411.1"/>
    <property type="molecule type" value="Genomic_DNA"/>
</dbReference>
<protein>
    <submittedName>
        <fullName evidence="2">XRE family transcriptional regulator</fullName>
    </submittedName>
</protein>
<dbReference type="PANTHER" id="PTHR46797">
    <property type="entry name" value="HTH-TYPE TRANSCRIPTIONAL REGULATOR"/>
    <property type="match status" value="1"/>
</dbReference>
<dbReference type="Gene3D" id="1.10.260.40">
    <property type="entry name" value="lambda repressor-like DNA-binding domains"/>
    <property type="match status" value="1"/>
</dbReference>
<name>A0A402CVF0_9BACT</name>
<dbReference type="PANTHER" id="PTHR46797:SF1">
    <property type="entry name" value="METHYLPHOSPHONATE SYNTHASE"/>
    <property type="match status" value="1"/>
</dbReference>
<dbReference type="InterPro" id="IPR013096">
    <property type="entry name" value="Cupin_2"/>
</dbReference>
<dbReference type="OrthoDB" id="9814553at2"/>
<dbReference type="InterPro" id="IPR014710">
    <property type="entry name" value="RmlC-like_jellyroll"/>
</dbReference>
<dbReference type="CDD" id="cd02209">
    <property type="entry name" value="cupin_XRE_C"/>
    <property type="match status" value="1"/>
</dbReference>
<dbReference type="GO" id="GO:0003700">
    <property type="term" value="F:DNA-binding transcription factor activity"/>
    <property type="evidence" value="ECO:0007669"/>
    <property type="project" value="TreeGrafter"/>
</dbReference>